<protein>
    <submittedName>
        <fullName evidence="2">Uncharacterized protein</fullName>
    </submittedName>
</protein>
<evidence type="ECO:0000256" key="1">
    <source>
        <dbReference type="SAM" id="MobiDB-lite"/>
    </source>
</evidence>
<feature type="compositionally biased region" description="Basic and acidic residues" evidence="1">
    <location>
        <begin position="346"/>
        <end position="364"/>
    </location>
</feature>
<reference evidence="3" key="1">
    <citation type="journal article" date="2015" name="Nat. Genet.">
        <title>The genome and transcriptome of the zoonotic hookworm Ancylostoma ceylanicum identify infection-specific gene families.</title>
        <authorList>
            <person name="Schwarz E.M."/>
            <person name="Hu Y."/>
            <person name="Antoshechkin I."/>
            <person name="Miller M.M."/>
            <person name="Sternberg P.W."/>
            <person name="Aroian R.V."/>
        </authorList>
    </citation>
    <scope>NUCLEOTIDE SEQUENCE</scope>
    <source>
        <strain evidence="3">HY135</strain>
    </source>
</reference>
<dbReference type="EMBL" id="JARK01001340">
    <property type="protein sequence ID" value="EYC31258.1"/>
    <property type="molecule type" value="Genomic_DNA"/>
</dbReference>
<feature type="compositionally biased region" description="Basic and acidic residues" evidence="1">
    <location>
        <begin position="419"/>
        <end position="438"/>
    </location>
</feature>
<name>A0A016VWV9_9BILA</name>
<feature type="region of interest" description="Disordered" evidence="1">
    <location>
        <begin position="178"/>
        <end position="250"/>
    </location>
</feature>
<feature type="region of interest" description="Disordered" evidence="1">
    <location>
        <begin position="389"/>
        <end position="446"/>
    </location>
</feature>
<feature type="compositionally biased region" description="Polar residues" evidence="1">
    <location>
        <begin position="295"/>
        <end position="309"/>
    </location>
</feature>
<sequence>MGNRSSSHYPPPTAWSHGPYGAYSAPGGAYDAKRGLSGGPPGAYAEPYMPHPQLRRSMISLNADSGYMTSPSDSERMRMRGSRMSLNHLDFDRQLVYPPDPKMMKKLEKMEKKQQKLLKKIGRPVPAAVFMPPQPMPPPMYARAMSFDDLNRVHMVAAADPRFRDHWRTGATRFRSPVDHMGRSTVSTTTTSGHAVHGGGSMTSSPVTSISDEHTGDAWRDSPLRRDARDDMSPMSDNSAPLGSNLRSTEINKDKPKSVEIKVHRTEKVERREKFDNKDWLNNNDTYAMPRMQPSFGSRSSLATSQARGESSDIDFSWIREEENKLRNERENSKRLPECYFGMDPPKLEDTASARDREEKENLRRGNVRSTTAAFEQELIKEKREQALKSVSSTHLEDRRQEYSQRRDVGPMARRLHRMQREAEVANRDYGDRGDSRQRWRSSMAF</sequence>
<dbReference type="OrthoDB" id="5842445at2759"/>
<feature type="region of interest" description="Disordered" evidence="1">
    <location>
        <begin position="291"/>
        <end position="311"/>
    </location>
</feature>
<feature type="compositionally biased region" description="Low complexity" evidence="1">
    <location>
        <begin position="184"/>
        <end position="195"/>
    </location>
</feature>
<proteinExistence type="predicted"/>
<comment type="caution">
    <text evidence="2">The sequence shown here is derived from an EMBL/GenBank/DDBJ whole genome shotgun (WGS) entry which is preliminary data.</text>
</comment>
<evidence type="ECO:0000313" key="3">
    <source>
        <dbReference type="Proteomes" id="UP000024635"/>
    </source>
</evidence>
<dbReference type="STRING" id="53326.A0A016VWV9"/>
<feature type="compositionally biased region" description="Polar residues" evidence="1">
    <location>
        <begin position="235"/>
        <end position="249"/>
    </location>
</feature>
<evidence type="ECO:0000313" key="2">
    <source>
        <dbReference type="EMBL" id="EYC31258.1"/>
    </source>
</evidence>
<feature type="compositionally biased region" description="Basic and acidic residues" evidence="1">
    <location>
        <begin position="211"/>
        <end position="232"/>
    </location>
</feature>
<keyword evidence="3" id="KW-1185">Reference proteome</keyword>
<dbReference type="Proteomes" id="UP000024635">
    <property type="component" value="Unassembled WGS sequence"/>
</dbReference>
<feature type="compositionally biased region" description="Basic and acidic residues" evidence="1">
    <location>
        <begin position="395"/>
        <end position="409"/>
    </location>
</feature>
<gene>
    <name evidence="2" type="primary">Acey_s0004.g2058</name>
    <name evidence="2" type="synonym">Acey-C06E7.4</name>
    <name evidence="2" type="ORF">Y032_0004g2058</name>
</gene>
<accession>A0A016VWV9</accession>
<dbReference type="AlphaFoldDB" id="A0A016VWV9"/>
<organism evidence="2 3">
    <name type="scientific">Ancylostoma ceylanicum</name>
    <dbReference type="NCBI Taxonomy" id="53326"/>
    <lineage>
        <taxon>Eukaryota</taxon>
        <taxon>Metazoa</taxon>
        <taxon>Ecdysozoa</taxon>
        <taxon>Nematoda</taxon>
        <taxon>Chromadorea</taxon>
        <taxon>Rhabditida</taxon>
        <taxon>Rhabditina</taxon>
        <taxon>Rhabditomorpha</taxon>
        <taxon>Strongyloidea</taxon>
        <taxon>Ancylostomatidae</taxon>
        <taxon>Ancylostomatinae</taxon>
        <taxon>Ancylostoma</taxon>
    </lineage>
</organism>
<feature type="region of interest" description="Disordered" evidence="1">
    <location>
        <begin position="337"/>
        <end position="365"/>
    </location>
</feature>